<comment type="caution">
    <text evidence="3">The sequence shown here is derived from an EMBL/GenBank/DDBJ whole genome shotgun (WGS) entry which is preliminary data.</text>
</comment>
<evidence type="ECO:0000256" key="2">
    <source>
        <dbReference type="SAM" id="Phobius"/>
    </source>
</evidence>
<keyword evidence="2" id="KW-1133">Transmembrane helix</keyword>
<feature type="transmembrane region" description="Helical" evidence="2">
    <location>
        <begin position="271"/>
        <end position="289"/>
    </location>
</feature>
<evidence type="ECO:0000256" key="1">
    <source>
        <dbReference type="SAM" id="MobiDB-lite"/>
    </source>
</evidence>
<dbReference type="EMBL" id="DSVQ01000012">
    <property type="protein sequence ID" value="HGT39029.1"/>
    <property type="molecule type" value="Genomic_DNA"/>
</dbReference>
<organism evidence="3">
    <name type="scientific">Schlesneria paludicola</name>
    <dbReference type="NCBI Taxonomy" id="360056"/>
    <lineage>
        <taxon>Bacteria</taxon>
        <taxon>Pseudomonadati</taxon>
        <taxon>Planctomycetota</taxon>
        <taxon>Planctomycetia</taxon>
        <taxon>Planctomycetales</taxon>
        <taxon>Planctomycetaceae</taxon>
        <taxon>Schlesneria</taxon>
    </lineage>
</organism>
<feature type="region of interest" description="Disordered" evidence="1">
    <location>
        <begin position="213"/>
        <end position="253"/>
    </location>
</feature>
<accession>A0A7C4QR57</accession>
<evidence type="ECO:0000313" key="3">
    <source>
        <dbReference type="EMBL" id="HGT39029.1"/>
    </source>
</evidence>
<feature type="compositionally biased region" description="Basic and acidic residues" evidence="1">
    <location>
        <begin position="224"/>
        <end position="253"/>
    </location>
</feature>
<protein>
    <submittedName>
        <fullName evidence="3">Uncharacterized protein</fullName>
    </submittedName>
</protein>
<dbReference type="AlphaFoldDB" id="A0A7C4QR57"/>
<proteinExistence type="predicted"/>
<name>A0A7C4QR57_9PLAN</name>
<feature type="region of interest" description="Disordered" evidence="1">
    <location>
        <begin position="299"/>
        <end position="367"/>
    </location>
</feature>
<keyword evidence="2" id="KW-0472">Membrane</keyword>
<reference evidence="3" key="1">
    <citation type="journal article" date="2020" name="mSystems">
        <title>Genome- and Community-Level Interaction Insights into Carbon Utilization and Element Cycling Functions of Hydrothermarchaeota in Hydrothermal Sediment.</title>
        <authorList>
            <person name="Zhou Z."/>
            <person name="Liu Y."/>
            <person name="Xu W."/>
            <person name="Pan J."/>
            <person name="Luo Z.H."/>
            <person name="Li M."/>
        </authorList>
    </citation>
    <scope>NUCLEOTIDE SEQUENCE [LARGE SCALE GENOMIC DNA]</scope>
    <source>
        <strain evidence="3">SpSt-508</strain>
    </source>
</reference>
<feature type="compositionally biased region" description="Basic and acidic residues" evidence="1">
    <location>
        <begin position="327"/>
        <end position="367"/>
    </location>
</feature>
<gene>
    <name evidence="3" type="ORF">ENS64_07170</name>
</gene>
<sequence>MIPSKADACGSAEFRPLQQTTMHIHFAVYDPSEHSGQGSYWSWHAEALDRHLLDRLYYEVARHNRPRDPNALDQQTIVGGFARIESKWIFGYRFGNGGRDALGRPGRFVLMVAAVPTEQARQSDLTRLVDLEAIRQVIAAAPHHRPIKPPEQLSTHVTGELLEADPAVMQRVEGTGRRALTGPDVLRQAAAVCANLPADWLWMCQLKVGPQQGRAKIKRLSKRPQPDGRESPRKTSEETDHGGRPHSEPEARPRLGQLISQAEAWVCSGRFVSGLIGGFAAAMAGIFLFQGRCDVARKRRQPPSTGVGAPRSQPVRKAPEQSLTSQPDHKAPEEFAPRGNDKPAPDGEDQTDRSNDAEQGESHRRVE</sequence>
<keyword evidence="2" id="KW-0812">Transmembrane</keyword>